<dbReference type="Proteomes" id="UP000595140">
    <property type="component" value="Unassembled WGS sequence"/>
</dbReference>
<gene>
    <name evidence="2" type="ORF">CCAM_LOCUS16120</name>
</gene>
<protein>
    <submittedName>
        <fullName evidence="2">Uncharacterized protein</fullName>
    </submittedName>
</protein>
<dbReference type="AlphaFoldDB" id="A0A484LDF9"/>
<evidence type="ECO:0000256" key="1">
    <source>
        <dbReference type="SAM" id="SignalP"/>
    </source>
</evidence>
<evidence type="ECO:0000313" key="2">
    <source>
        <dbReference type="EMBL" id="VFQ74344.1"/>
    </source>
</evidence>
<proteinExistence type="predicted"/>
<reference evidence="2 3" key="1">
    <citation type="submission" date="2018-04" db="EMBL/GenBank/DDBJ databases">
        <authorList>
            <person name="Vogel A."/>
        </authorList>
    </citation>
    <scope>NUCLEOTIDE SEQUENCE [LARGE SCALE GENOMIC DNA]</scope>
</reference>
<sequence length="120" mass="13931">MLSNHKMVMRMLVISFQAFFVCPILNREGNEDVPPIILPRFARLKVSSQSSSLIDYSLCYGLLLHSFHIVQQINPDNKKQRSPFMFPLFEENHQLSITCWSMGFPCTIGALKHIERDKVY</sequence>
<accession>A0A484LDF9</accession>
<keyword evidence="1" id="KW-0732">Signal</keyword>
<feature type="signal peptide" evidence="1">
    <location>
        <begin position="1"/>
        <end position="23"/>
    </location>
</feature>
<keyword evidence="3" id="KW-1185">Reference proteome</keyword>
<organism evidence="2 3">
    <name type="scientific">Cuscuta campestris</name>
    <dbReference type="NCBI Taxonomy" id="132261"/>
    <lineage>
        <taxon>Eukaryota</taxon>
        <taxon>Viridiplantae</taxon>
        <taxon>Streptophyta</taxon>
        <taxon>Embryophyta</taxon>
        <taxon>Tracheophyta</taxon>
        <taxon>Spermatophyta</taxon>
        <taxon>Magnoliopsida</taxon>
        <taxon>eudicotyledons</taxon>
        <taxon>Gunneridae</taxon>
        <taxon>Pentapetalae</taxon>
        <taxon>asterids</taxon>
        <taxon>lamiids</taxon>
        <taxon>Solanales</taxon>
        <taxon>Convolvulaceae</taxon>
        <taxon>Cuscuteae</taxon>
        <taxon>Cuscuta</taxon>
        <taxon>Cuscuta subgen. Grammica</taxon>
        <taxon>Cuscuta sect. Cleistogrammica</taxon>
    </lineage>
</organism>
<name>A0A484LDF9_9ASTE</name>
<feature type="chain" id="PRO_5019772414" evidence="1">
    <location>
        <begin position="24"/>
        <end position="120"/>
    </location>
</feature>
<evidence type="ECO:0000313" key="3">
    <source>
        <dbReference type="Proteomes" id="UP000595140"/>
    </source>
</evidence>
<dbReference type="EMBL" id="OOIL02001339">
    <property type="protein sequence ID" value="VFQ74344.1"/>
    <property type="molecule type" value="Genomic_DNA"/>
</dbReference>